<evidence type="ECO:0000313" key="6">
    <source>
        <dbReference type="Proteomes" id="UP000183832"/>
    </source>
</evidence>
<dbReference type="STRING" id="568069.A0A1J1IQ80"/>
<organism evidence="5 6">
    <name type="scientific">Clunio marinus</name>
    <dbReference type="NCBI Taxonomy" id="568069"/>
    <lineage>
        <taxon>Eukaryota</taxon>
        <taxon>Metazoa</taxon>
        <taxon>Ecdysozoa</taxon>
        <taxon>Arthropoda</taxon>
        <taxon>Hexapoda</taxon>
        <taxon>Insecta</taxon>
        <taxon>Pterygota</taxon>
        <taxon>Neoptera</taxon>
        <taxon>Endopterygota</taxon>
        <taxon>Diptera</taxon>
        <taxon>Nematocera</taxon>
        <taxon>Chironomoidea</taxon>
        <taxon>Chironomidae</taxon>
        <taxon>Clunio</taxon>
    </lineage>
</organism>
<accession>A0A1J1IQ80</accession>
<evidence type="ECO:0000256" key="3">
    <source>
        <dbReference type="ARBA" id="ARBA00023038"/>
    </source>
</evidence>
<keyword evidence="3" id="KW-0440">LIM domain</keyword>
<gene>
    <name evidence="5" type="ORF">CLUMA_CG015353</name>
</gene>
<dbReference type="PANTHER" id="PTHR24214">
    <property type="entry name" value="PDZ AND LIM DOMAIN PROTEIN ZASP"/>
    <property type="match status" value="1"/>
</dbReference>
<dbReference type="Pfam" id="PF00595">
    <property type="entry name" value="PDZ"/>
    <property type="match status" value="1"/>
</dbReference>
<reference evidence="5 6" key="1">
    <citation type="submission" date="2015-04" db="EMBL/GenBank/DDBJ databases">
        <authorList>
            <person name="Syromyatnikov M.Y."/>
            <person name="Popov V.N."/>
        </authorList>
    </citation>
    <scope>NUCLEOTIDE SEQUENCE [LARGE SCALE GENOMIC DNA]</scope>
</reference>
<protein>
    <submittedName>
        <fullName evidence="5">CLUMA_CG015353, isoform A</fullName>
    </submittedName>
</protein>
<dbReference type="GO" id="GO:0031941">
    <property type="term" value="C:filamentous actin"/>
    <property type="evidence" value="ECO:0007669"/>
    <property type="project" value="TreeGrafter"/>
</dbReference>
<dbReference type="Proteomes" id="UP000183832">
    <property type="component" value="Unassembled WGS sequence"/>
</dbReference>
<dbReference type="GO" id="GO:0005912">
    <property type="term" value="C:adherens junction"/>
    <property type="evidence" value="ECO:0007669"/>
    <property type="project" value="TreeGrafter"/>
</dbReference>
<dbReference type="GO" id="GO:0001725">
    <property type="term" value="C:stress fiber"/>
    <property type="evidence" value="ECO:0007669"/>
    <property type="project" value="TreeGrafter"/>
</dbReference>
<dbReference type="InterPro" id="IPR050604">
    <property type="entry name" value="PDZ-LIM_domain"/>
</dbReference>
<dbReference type="GO" id="GO:0051371">
    <property type="term" value="F:muscle alpha-actinin binding"/>
    <property type="evidence" value="ECO:0007669"/>
    <property type="project" value="TreeGrafter"/>
</dbReference>
<comment type="subcellular location">
    <subcellularLocation>
        <location evidence="1">Cytoplasm</location>
    </subcellularLocation>
</comment>
<evidence type="ECO:0000259" key="4">
    <source>
        <dbReference type="PROSITE" id="PS50106"/>
    </source>
</evidence>
<dbReference type="InterPro" id="IPR036034">
    <property type="entry name" value="PDZ_sf"/>
</dbReference>
<dbReference type="PANTHER" id="PTHR24214:SF38">
    <property type="entry name" value="PDZ AND LIM DOMAIN PROTEIN ZASP-RELATED"/>
    <property type="match status" value="1"/>
</dbReference>
<dbReference type="GO" id="GO:0003779">
    <property type="term" value="F:actin binding"/>
    <property type="evidence" value="ECO:0007669"/>
    <property type="project" value="TreeGrafter"/>
</dbReference>
<evidence type="ECO:0000313" key="5">
    <source>
        <dbReference type="EMBL" id="CRL02397.1"/>
    </source>
</evidence>
<dbReference type="InterPro" id="IPR001478">
    <property type="entry name" value="PDZ"/>
</dbReference>
<sequence length="217" mass="25404">MTEVSETFFISLPKPKLNKIEKEKEHVIAGHPILNYSFVDKLWSFEIAGGVDQHAPLTVINVKKNGLAKRSGIKIGDEIMYINNISTENMTLLEAQVEIQEAGRSLKIIVRGDNDESSNSSEDEATVDFWFKPMNSQQLDLVEWYKKREEKRRMTQQLYQGFPWNDRKKPNLRSSNCFMAVNNKPQEREIKLKVSKERYIENEKERLSEIESKRLFY</sequence>
<keyword evidence="3" id="KW-0862">Zinc</keyword>
<name>A0A1J1IQ80_9DIPT</name>
<proteinExistence type="predicted"/>
<keyword evidence="2" id="KW-0963">Cytoplasm</keyword>
<evidence type="ECO:0000256" key="2">
    <source>
        <dbReference type="ARBA" id="ARBA00022490"/>
    </source>
</evidence>
<dbReference type="AlphaFoldDB" id="A0A1J1IQ80"/>
<dbReference type="Gene3D" id="2.30.42.10">
    <property type="match status" value="1"/>
</dbReference>
<evidence type="ECO:0000256" key="1">
    <source>
        <dbReference type="ARBA" id="ARBA00004496"/>
    </source>
</evidence>
<keyword evidence="3" id="KW-0479">Metal-binding</keyword>
<dbReference type="GO" id="GO:0030018">
    <property type="term" value="C:Z disc"/>
    <property type="evidence" value="ECO:0007669"/>
    <property type="project" value="TreeGrafter"/>
</dbReference>
<dbReference type="EMBL" id="CVRI01000057">
    <property type="protein sequence ID" value="CRL02397.1"/>
    <property type="molecule type" value="Genomic_DNA"/>
</dbReference>
<feature type="domain" description="PDZ" evidence="4">
    <location>
        <begin position="45"/>
        <end position="114"/>
    </location>
</feature>
<keyword evidence="6" id="KW-1185">Reference proteome</keyword>
<dbReference type="GO" id="GO:0030036">
    <property type="term" value="P:actin cytoskeleton organization"/>
    <property type="evidence" value="ECO:0007669"/>
    <property type="project" value="TreeGrafter"/>
</dbReference>
<dbReference type="SMART" id="SM00228">
    <property type="entry name" value="PDZ"/>
    <property type="match status" value="1"/>
</dbReference>
<dbReference type="OrthoDB" id="44841at2759"/>
<dbReference type="GO" id="GO:0061061">
    <property type="term" value="P:muscle structure development"/>
    <property type="evidence" value="ECO:0007669"/>
    <property type="project" value="TreeGrafter"/>
</dbReference>
<dbReference type="SUPFAM" id="SSF50156">
    <property type="entry name" value="PDZ domain-like"/>
    <property type="match status" value="1"/>
</dbReference>
<dbReference type="PROSITE" id="PS50106">
    <property type="entry name" value="PDZ"/>
    <property type="match status" value="1"/>
</dbReference>